<dbReference type="GO" id="GO:0006508">
    <property type="term" value="P:proteolysis"/>
    <property type="evidence" value="ECO:0007669"/>
    <property type="project" value="UniProtKB-KW"/>
</dbReference>
<dbReference type="InterPro" id="IPR038765">
    <property type="entry name" value="Papain-like_cys_pep_sf"/>
</dbReference>
<evidence type="ECO:0000313" key="3">
    <source>
        <dbReference type="EMBL" id="KIH48661.1"/>
    </source>
</evidence>
<dbReference type="SMART" id="SM00645">
    <property type="entry name" value="Pept_C1"/>
    <property type="match status" value="1"/>
</dbReference>
<dbReference type="Proteomes" id="UP000054047">
    <property type="component" value="Unassembled WGS sequence"/>
</dbReference>
<dbReference type="PROSITE" id="PS00639">
    <property type="entry name" value="THIOL_PROTEASE_HIS"/>
    <property type="match status" value="1"/>
</dbReference>
<dbReference type="AlphaFoldDB" id="A0A0C2FUP7"/>
<dbReference type="GO" id="GO:0008234">
    <property type="term" value="F:cysteine-type peptidase activity"/>
    <property type="evidence" value="ECO:0007669"/>
    <property type="project" value="InterPro"/>
</dbReference>
<accession>A0A0C2FUP7</accession>
<dbReference type="PANTHER" id="PTHR12411">
    <property type="entry name" value="CYSTEINE PROTEASE FAMILY C1-RELATED"/>
    <property type="match status" value="1"/>
</dbReference>
<dbReference type="Gene3D" id="3.90.70.10">
    <property type="entry name" value="Cysteine proteinases"/>
    <property type="match status" value="1"/>
</dbReference>
<evidence type="ECO:0000313" key="4">
    <source>
        <dbReference type="Proteomes" id="UP000054047"/>
    </source>
</evidence>
<dbReference type="EMBL" id="KN757913">
    <property type="protein sequence ID" value="KIH48661.1"/>
    <property type="molecule type" value="Genomic_DNA"/>
</dbReference>
<comment type="similarity">
    <text evidence="1">Belongs to the peptidase C1 family.</text>
</comment>
<dbReference type="SUPFAM" id="SSF54001">
    <property type="entry name" value="Cysteine proteinases"/>
    <property type="match status" value="1"/>
</dbReference>
<keyword evidence="3" id="KW-0645">Protease</keyword>
<keyword evidence="3" id="KW-0378">Hydrolase</keyword>
<proteinExistence type="inferred from homology"/>
<reference evidence="3 4" key="1">
    <citation type="submission" date="2013-12" db="EMBL/GenBank/DDBJ databases">
        <title>Draft genome of the parsitic nematode Ancylostoma duodenale.</title>
        <authorList>
            <person name="Mitreva M."/>
        </authorList>
    </citation>
    <scope>NUCLEOTIDE SEQUENCE [LARGE SCALE GENOMIC DNA]</scope>
    <source>
        <strain evidence="3 4">Zhejiang</strain>
    </source>
</reference>
<dbReference type="InterPro" id="IPR025660">
    <property type="entry name" value="Pept_his_AS"/>
</dbReference>
<dbReference type="Pfam" id="PF00112">
    <property type="entry name" value="Peptidase_C1"/>
    <property type="match status" value="1"/>
</dbReference>
<keyword evidence="4" id="KW-1185">Reference proteome</keyword>
<protein>
    <submittedName>
        <fullName evidence="3">Papain family cysteine protease</fullName>
    </submittedName>
</protein>
<evidence type="ECO:0000256" key="1">
    <source>
        <dbReference type="ARBA" id="ARBA00008455"/>
    </source>
</evidence>
<gene>
    <name evidence="3" type="ORF">ANCDUO_21266</name>
</gene>
<evidence type="ECO:0000259" key="2">
    <source>
        <dbReference type="SMART" id="SM00645"/>
    </source>
</evidence>
<dbReference type="OrthoDB" id="10058785at2759"/>
<organism evidence="3 4">
    <name type="scientific">Ancylostoma duodenale</name>
    <dbReference type="NCBI Taxonomy" id="51022"/>
    <lineage>
        <taxon>Eukaryota</taxon>
        <taxon>Metazoa</taxon>
        <taxon>Ecdysozoa</taxon>
        <taxon>Nematoda</taxon>
        <taxon>Chromadorea</taxon>
        <taxon>Rhabditida</taxon>
        <taxon>Rhabditina</taxon>
        <taxon>Rhabditomorpha</taxon>
        <taxon>Strongyloidea</taxon>
        <taxon>Ancylostomatidae</taxon>
        <taxon>Ancylostomatinae</taxon>
        <taxon>Ancylostoma</taxon>
    </lineage>
</organism>
<dbReference type="InterPro" id="IPR013128">
    <property type="entry name" value="Peptidase_C1A"/>
</dbReference>
<dbReference type="InterPro" id="IPR000668">
    <property type="entry name" value="Peptidase_C1A_C"/>
</dbReference>
<sequence length="193" mass="22178">MDVGVVTGGRYREKVINYGKKSKQTQKKDSVFKGCCKPYAFHPCGKHANQKYYGKCPDEGWTTPKCRKTCQIRYRDKEYEEDKIYGTRAYQLPNNERSIRKEIMTNGPVVASFRVYSDFNLYKGGIYIHTGGYERGGHAVKVIGWGTENGTDYWLIANSWNSDWGENGGYFRILRGSNHCQIEQKVVAGMIRQ</sequence>
<name>A0A0C2FUP7_9BILA</name>
<feature type="domain" description="Peptidase C1A papain C-terminal" evidence="2">
    <location>
        <begin position="2"/>
        <end position="190"/>
    </location>
</feature>